<dbReference type="PANTHER" id="PTHR43155">
    <property type="entry name" value="CYCLIC DI-GMP PHOSPHODIESTERASE PA4108-RELATED"/>
    <property type="match status" value="1"/>
</dbReference>
<dbReference type="CDD" id="cd00077">
    <property type="entry name" value="HDc"/>
    <property type="match status" value="1"/>
</dbReference>
<dbReference type="InterPro" id="IPR021812">
    <property type="entry name" value="DUF3391"/>
</dbReference>
<protein>
    <submittedName>
        <fullName evidence="2">HD-GYP domain-containing protein</fullName>
    </submittedName>
</protein>
<dbReference type="Proteomes" id="UP001368500">
    <property type="component" value="Unassembled WGS sequence"/>
</dbReference>
<dbReference type="SUPFAM" id="SSF109604">
    <property type="entry name" value="HD-domain/PDEase-like"/>
    <property type="match status" value="1"/>
</dbReference>
<keyword evidence="3" id="KW-1185">Reference proteome</keyword>
<dbReference type="Gene3D" id="1.10.3210.10">
    <property type="entry name" value="Hypothetical protein af1432"/>
    <property type="match status" value="1"/>
</dbReference>
<evidence type="ECO:0000313" key="3">
    <source>
        <dbReference type="Proteomes" id="UP001368500"/>
    </source>
</evidence>
<dbReference type="Pfam" id="PF13487">
    <property type="entry name" value="HD_5"/>
    <property type="match status" value="1"/>
</dbReference>
<sequence length="462" mass="50492">MGASELPPHFRRIGVAQLRLGMYVHALEGDWLSHPFWKTRFLLRDDADLQRLQASAVPSLLIDLRRGCDVQAAPPPAVEVEVVMAEAPAVVEAIAPAAADRPVEAATGGAPMAAPVQPSAPMPAALPPDRSPVPPMPAMAQAMAEALHEASRLRERSREVMTGMFKEARLGRAVDAEQCLPLVEDITRSVLHNPGAMVSLVRLKTADDYSYMHSVAVCALMVALGRQLGLDELRCRQAGLAGLLHDLGKAAIPLEVLNKPGRLDEREYSLMRTHPLRGWEMLQEARGTDEAAMDVCLHHHERPDGRGYPHALAGDDLTLLARMGAVCDVYDAITSNRPYKKGWDPASSLSQMATWSTQGQFDEQIFRHFVRSLGIYPVGALVRLASGRLAVVLAQNPQSLIAPVVRVFYDAQRRQALTPQVLDLAADGGDRIVDRESPAQWNFPHLDAMWAGEHVPEGLRGR</sequence>
<proteinExistence type="predicted"/>
<dbReference type="InterPro" id="IPR037522">
    <property type="entry name" value="HD_GYP_dom"/>
</dbReference>
<evidence type="ECO:0000313" key="2">
    <source>
        <dbReference type="EMBL" id="MEK8025749.1"/>
    </source>
</evidence>
<gene>
    <name evidence="2" type="ORF">AACH11_07235</name>
</gene>
<dbReference type="InterPro" id="IPR003607">
    <property type="entry name" value="HD/PDEase_dom"/>
</dbReference>
<dbReference type="Pfam" id="PF11871">
    <property type="entry name" value="DUF3391"/>
    <property type="match status" value="1"/>
</dbReference>
<dbReference type="SMART" id="SM00471">
    <property type="entry name" value="HDc"/>
    <property type="match status" value="1"/>
</dbReference>
<dbReference type="PROSITE" id="PS51832">
    <property type="entry name" value="HD_GYP"/>
    <property type="match status" value="1"/>
</dbReference>
<reference evidence="2 3" key="1">
    <citation type="submission" date="2024-04" db="EMBL/GenBank/DDBJ databases">
        <title>Novel species of the genus Ideonella isolated from streams.</title>
        <authorList>
            <person name="Lu H."/>
        </authorList>
    </citation>
    <scope>NUCLEOTIDE SEQUENCE [LARGE SCALE GENOMIC DNA]</scope>
    <source>
        <strain evidence="2 3">BYS139W</strain>
    </source>
</reference>
<feature type="domain" description="HD-GYP" evidence="1">
    <location>
        <begin position="188"/>
        <end position="385"/>
    </location>
</feature>
<dbReference type="PANTHER" id="PTHR43155:SF2">
    <property type="entry name" value="CYCLIC DI-GMP PHOSPHODIESTERASE PA4108"/>
    <property type="match status" value="1"/>
</dbReference>
<comment type="caution">
    <text evidence="2">The sequence shown here is derived from an EMBL/GenBank/DDBJ whole genome shotgun (WGS) entry which is preliminary data.</text>
</comment>
<organism evidence="2 3">
    <name type="scientific">Pseudaquabacterium rugosum</name>
    <dbReference type="NCBI Taxonomy" id="2984194"/>
    <lineage>
        <taxon>Bacteria</taxon>
        <taxon>Pseudomonadati</taxon>
        <taxon>Pseudomonadota</taxon>
        <taxon>Betaproteobacteria</taxon>
        <taxon>Burkholderiales</taxon>
        <taxon>Sphaerotilaceae</taxon>
        <taxon>Pseudaquabacterium</taxon>
    </lineage>
</organism>
<name>A0ABU9B799_9BURK</name>
<evidence type="ECO:0000259" key="1">
    <source>
        <dbReference type="PROSITE" id="PS51832"/>
    </source>
</evidence>
<accession>A0ABU9B799</accession>
<dbReference type="EMBL" id="JBBUTF010000005">
    <property type="protein sequence ID" value="MEK8025749.1"/>
    <property type="molecule type" value="Genomic_DNA"/>
</dbReference>
<dbReference type="RefSeq" id="WP_341373523.1">
    <property type="nucleotide sequence ID" value="NZ_JBBUTF010000005.1"/>
</dbReference>